<dbReference type="Proteomes" id="UP001373909">
    <property type="component" value="Chromosome"/>
</dbReference>
<dbReference type="RefSeq" id="WP_338680462.1">
    <property type="nucleotide sequence ID" value="NZ_CP142523.1"/>
</dbReference>
<evidence type="ECO:0000313" key="1">
    <source>
        <dbReference type="EMBL" id="WWO47060.1"/>
    </source>
</evidence>
<dbReference type="EMBL" id="CP142523">
    <property type="protein sequence ID" value="WWO47060.1"/>
    <property type="molecule type" value="Genomic_DNA"/>
</dbReference>
<name>A0ABZ2GRP0_9BURK</name>
<evidence type="ECO:0000313" key="2">
    <source>
        <dbReference type="Proteomes" id="UP001373909"/>
    </source>
</evidence>
<sequence length="45" mass="5150">MLSVFNRAIAKRLLEEASEADDFVNCFVAYFLQEIAFTIRPHGDT</sequence>
<gene>
    <name evidence="1" type="ORF">OPV09_02755</name>
</gene>
<accession>A0ABZ2GRP0</accession>
<keyword evidence="2" id="KW-1185">Reference proteome</keyword>
<reference evidence="1 2" key="1">
    <citation type="submission" date="2024-01" db="EMBL/GenBank/DDBJ databases">
        <title>Draft genome sequences of nine bacterial species from freshwater ponds near Washington, DC.</title>
        <authorList>
            <person name="Pavloudi C."/>
            <person name="Oliver L."/>
            <person name="Slattery K."/>
            <person name="Lissner G."/>
            <person name="Saw J.H."/>
        </authorList>
    </citation>
    <scope>NUCLEOTIDE SEQUENCE [LARGE SCALE GENOMIC DNA]</scope>
    <source>
        <strain evidence="2">TB1-E2</strain>
    </source>
</reference>
<protein>
    <submittedName>
        <fullName evidence="1">Uncharacterized protein</fullName>
    </submittedName>
</protein>
<organism evidence="1 2">
    <name type="scientific">Janthinobacterium aestuarii</name>
    <dbReference type="NCBI Taxonomy" id="2985511"/>
    <lineage>
        <taxon>Bacteria</taxon>
        <taxon>Pseudomonadati</taxon>
        <taxon>Pseudomonadota</taxon>
        <taxon>Betaproteobacteria</taxon>
        <taxon>Burkholderiales</taxon>
        <taxon>Oxalobacteraceae</taxon>
        <taxon>Janthinobacterium</taxon>
    </lineage>
</organism>
<proteinExistence type="predicted"/>